<dbReference type="Proteomes" id="UP001056120">
    <property type="component" value="Linkage Group LG12"/>
</dbReference>
<keyword evidence="2" id="KW-1185">Reference proteome</keyword>
<accession>A0ACB9HKF7</accession>
<sequence>MMKAFDLPQNLWGEAVRHSVYVLNRVTTIALKSVTPYEILKGKKPNIEHLRVFGCLTHMKVPSVNLKKLDDRSKQVVHFGIEHGTKAYRLYHPLQNKIYVSRDVKFEENKTMEWEKIGESMNIGMGTEWPDGPPSPARCEAENSAESEQPDGPPSSAHCDHPSYSRGVQTNTPVHSSQPITDQGDDHRKGTESFKVRRSTRQVNAPKHLEDYVILQEDYMTSDNEPVNYYEAKVYKEWMEAMRDELVSIEVNRT</sequence>
<reference evidence="1 2" key="2">
    <citation type="journal article" date="2022" name="Mol. Ecol. Resour.">
        <title>The genomes of chicory, endive, great burdock and yacon provide insights into Asteraceae paleo-polyploidization history and plant inulin production.</title>
        <authorList>
            <person name="Fan W."/>
            <person name="Wang S."/>
            <person name="Wang H."/>
            <person name="Wang A."/>
            <person name="Jiang F."/>
            <person name="Liu H."/>
            <person name="Zhao H."/>
            <person name="Xu D."/>
            <person name="Zhang Y."/>
        </authorList>
    </citation>
    <scope>NUCLEOTIDE SEQUENCE [LARGE SCALE GENOMIC DNA]</scope>
    <source>
        <strain evidence="2">cv. Yunnan</strain>
        <tissue evidence="1">Leaves</tissue>
    </source>
</reference>
<proteinExistence type="predicted"/>
<name>A0ACB9HKF7_9ASTR</name>
<dbReference type="EMBL" id="CM042029">
    <property type="protein sequence ID" value="KAI3795898.1"/>
    <property type="molecule type" value="Genomic_DNA"/>
</dbReference>
<gene>
    <name evidence="1" type="ORF">L1987_38558</name>
</gene>
<evidence type="ECO:0000313" key="2">
    <source>
        <dbReference type="Proteomes" id="UP001056120"/>
    </source>
</evidence>
<organism evidence="1 2">
    <name type="scientific">Smallanthus sonchifolius</name>
    <dbReference type="NCBI Taxonomy" id="185202"/>
    <lineage>
        <taxon>Eukaryota</taxon>
        <taxon>Viridiplantae</taxon>
        <taxon>Streptophyta</taxon>
        <taxon>Embryophyta</taxon>
        <taxon>Tracheophyta</taxon>
        <taxon>Spermatophyta</taxon>
        <taxon>Magnoliopsida</taxon>
        <taxon>eudicotyledons</taxon>
        <taxon>Gunneridae</taxon>
        <taxon>Pentapetalae</taxon>
        <taxon>asterids</taxon>
        <taxon>campanulids</taxon>
        <taxon>Asterales</taxon>
        <taxon>Asteraceae</taxon>
        <taxon>Asteroideae</taxon>
        <taxon>Heliantheae alliance</taxon>
        <taxon>Millerieae</taxon>
        <taxon>Smallanthus</taxon>
    </lineage>
</organism>
<reference evidence="2" key="1">
    <citation type="journal article" date="2022" name="Mol. Ecol. Resour.">
        <title>The genomes of chicory, endive, great burdock and yacon provide insights into Asteraceae palaeo-polyploidization history and plant inulin production.</title>
        <authorList>
            <person name="Fan W."/>
            <person name="Wang S."/>
            <person name="Wang H."/>
            <person name="Wang A."/>
            <person name="Jiang F."/>
            <person name="Liu H."/>
            <person name="Zhao H."/>
            <person name="Xu D."/>
            <person name="Zhang Y."/>
        </authorList>
    </citation>
    <scope>NUCLEOTIDE SEQUENCE [LARGE SCALE GENOMIC DNA]</scope>
    <source>
        <strain evidence="2">cv. Yunnan</strain>
    </source>
</reference>
<evidence type="ECO:0000313" key="1">
    <source>
        <dbReference type="EMBL" id="KAI3795898.1"/>
    </source>
</evidence>
<protein>
    <submittedName>
        <fullName evidence="1">Uncharacterized protein</fullName>
    </submittedName>
</protein>
<comment type="caution">
    <text evidence="1">The sequence shown here is derived from an EMBL/GenBank/DDBJ whole genome shotgun (WGS) entry which is preliminary data.</text>
</comment>